<dbReference type="GO" id="GO:0004553">
    <property type="term" value="F:hydrolase activity, hydrolyzing O-glycosyl compounds"/>
    <property type="evidence" value="ECO:0007669"/>
    <property type="project" value="UniProtKB-ARBA"/>
</dbReference>
<dbReference type="RefSeq" id="WP_147191967.1">
    <property type="nucleotide sequence ID" value="NZ_CP042435.1"/>
</dbReference>
<evidence type="ECO:0000313" key="3">
    <source>
        <dbReference type="EMBL" id="QEC69179.1"/>
    </source>
</evidence>
<keyword evidence="4" id="KW-1185">Reference proteome</keyword>
<dbReference type="Proteomes" id="UP000321533">
    <property type="component" value="Chromosome"/>
</dbReference>
<feature type="domain" description="Secretion system C-terminal sorting" evidence="2">
    <location>
        <begin position="288"/>
        <end position="359"/>
    </location>
</feature>
<feature type="chain" id="PRO_5022896590" evidence="1">
    <location>
        <begin position="22"/>
        <end position="367"/>
    </location>
</feature>
<feature type="signal peptide" evidence="1">
    <location>
        <begin position="1"/>
        <end position="21"/>
    </location>
</feature>
<evidence type="ECO:0000313" key="4">
    <source>
        <dbReference type="Proteomes" id="UP000321533"/>
    </source>
</evidence>
<name>A0A5B8VD33_9BACT</name>
<evidence type="ECO:0000259" key="2">
    <source>
        <dbReference type="Pfam" id="PF18962"/>
    </source>
</evidence>
<reference evidence="3 4" key="1">
    <citation type="journal article" date="2016" name="Int. J. Syst. Evol. Microbiol.">
        <title>Panacibacter ginsenosidivorans gen. nov., sp. nov., with ginsenoside converting activity isolated from soil of a ginseng field.</title>
        <authorList>
            <person name="Siddiqi M.Z."/>
            <person name="Muhammad Shafi S."/>
            <person name="Choi K.D."/>
            <person name="Im W.T."/>
        </authorList>
    </citation>
    <scope>NUCLEOTIDE SEQUENCE [LARGE SCALE GENOMIC DNA]</scope>
    <source>
        <strain evidence="3 4">Gsoil1550</strain>
    </source>
</reference>
<protein>
    <submittedName>
        <fullName evidence="3">T9SS type A sorting domain-containing protein</fullName>
    </submittedName>
</protein>
<dbReference type="EMBL" id="CP042435">
    <property type="protein sequence ID" value="QEC69179.1"/>
    <property type="molecule type" value="Genomic_DNA"/>
</dbReference>
<proteinExistence type="predicted"/>
<keyword evidence="1" id="KW-0732">Signal</keyword>
<accession>A0A5B8VD33</accession>
<dbReference type="GO" id="GO:0005975">
    <property type="term" value="P:carbohydrate metabolic process"/>
    <property type="evidence" value="ECO:0007669"/>
    <property type="project" value="UniProtKB-ARBA"/>
</dbReference>
<sequence>MKKNLIIFSALLLSSAVKTNAQTLPITAASFPYTIIDGDSGRIEFFGKLTGFSGGIDGSGRGPAFFQITDEKTYKPCYESYVNMYYLQFNSNDGEGHGGLCFTASLDNACGTGSFGGWTYERIYGSNGEVNKWHCYSIKWNKNGLPELNRQQTVAVYIDGKQNTSAWGGVACPAFAPLSGGTFNLITVNHSPYSPLTGELIMDELRVYNGKGKLVLYNTLGSKEEIEKSVVGPNGSYNGFGDAHFVKGVKGYALSAHPVYGGGDPDLKVTANDASNALSGNKEFTINISPNPVTGNMLNLRIKNSGESNIQLSIADMQGRILVNQNLVLNSSSNKTIDVAALPKGIYILKIINNKNEQQQIKFVKAN</sequence>
<organism evidence="3 4">
    <name type="scientific">Panacibacter ginsenosidivorans</name>
    <dbReference type="NCBI Taxonomy" id="1813871"/>
    <lineage>
        <taxon>Bacteria</taxon>
        <taxon>Pseudomonadati</taxon>
        <taxon>Bacteroidota</taxon>
        <taxon>Chitinophagia</taxon>
        <taxon>Chitinophagales</taxon>
        <taxon>Chitinophagaceae</taxon>
        <taxon>Panacibacter</taxon>
    </lineage>
</organism>
<dbReference type="SUPFAM" id="SSF49899">
    <property type="entry name" value="Concanavalin A-like lectins/glucanases"/>
    <property type="match status" value="1"/>
</dbReference>
<dbReference type="InterPro" id="IPR013320">
    <property type="entry name" value="ConA-like_dom_sf"/>
</dbReference>
<dbReference type="Pfam" id="PF18962">
    <property type="entry name" value="Por_Secre_tail"/>
    <property type="match status" value="1"/>
</dbReference>
<gene>
    <name evidence="3" type="ORF">FRZ67_18370</name>
</gene>
<dbReference type="OrthoDB" id="5485925at2"/>
<dbReference type="Gene3D" id="2.60.120.200">
    <property type="match status" value="1"/>
</dbReference>
<dbReference type="KEGG" id="pgin:FRZ67_18370"/>
<evidence type="ECO:0000256" key="1">
    <source>
        <dbReference type="SAM" id="SignalP"/>
    </source>
</evidence>
<dbReference type="InterPro" id="IPR026444">
    <property type="entry name" value="Secre_tail"/>
</dbReference>
<dbReference type="AlphaFoldDB" id="A0A5B8VD33"/>
<dbReference type="NCBIfam" id="TIGR04183">
    <property type="entry name" value="Por_Secre_tail"/>
    <property type="match status" value="1"/>
</dbReference>